<gene>
    <name evidence="7" type="primary">rpsD</name>
    <name evidence="10" type="ORF">HL41_05310</name>
</gene>
<dbReference type="Gene3D" id="3.10.290.10">
    <property type="entry name" value="RNA-binding S4 domain"/>
    <property type="match status" value="1"/>
</dbReference>
<sequence>MARYTGPRCRLCRREGMKLFLKGDRCYTDKCAFERRSYPPGQHGPQQVRVKLSDYGIRLREKQKVKRIYGISEKQMRMYYEKATKMPGQAGHNLLQLLERRLDNVVYRLGFASSRSQARQYVNHGFFKVNGKNVDIPSYLVKPGDVIELKEKYRNNPQILESLETVIRRGIPSWLELDAEGFKGVVKGLPTREEITMPIQESYIIEFYSR</sequence>
<keyword evidence="11" id="KW-1185">Reference proteome</keyword>
<dbReference type="GO" id="GO:0006412">
    <property type="term" value="P:translation"/>
    <property type="evidence" value="ECO:0007669"/>
    <property type="project" value="UniProtKB-UniRule"/>
</dbReference>
<evidence type="ECO:0000259" key="9">
    <source>
        <dbReference type="SMART" id="SM01390"/>
    </source>
</evidence>
<comment type="subunit">
    <text evidence="7">Part of the 30S ribosomal subunit. Contacts protein S5. The interaction surface between S4 and S5 is involved in control of translational fidelity.</text>
</comment>
<evidence type="ECO:0000256" key="6">
    <source>
        <dbReference type="ARBA" id="ARBA00035254"/>
    </source>
</evidence>
<evidence type="ECO:0000256" key="1">
    <source>
        <dbReference type="ARBA" id="ARBA00007465"/>
    </source>
</evidence>
<dbReference type="EMBL" id="CP008796">
    <property type="protein sequence ID" value="AIH04211.1"/>
    <property type="molecule type" value="Genomic_DNA"/>
</dbReference>
<keyword evidence="4 7" id="KW-0689">Ribosomal protein</keyword>
<evidence type="ECO:0000259" key="8">
    <source>
        <dbReference type="SMART" id="SM00363"/>
    </source>
</evidence>
<feature type="domain" description="Small ribosomal subunit protein uS4 N-terminal" evidence="9">
    <location>
        <begin position="3"/>
        <end position="99"/>
    </location>
</feature>
<dbReference type="PROSITE" id="PS50889">
    <property type="entry name" value="S4"/>
    <property type="match status" value="1"/>
</dbReference>
<dbReference type="HAMAP" id="MF_01306_B">
    <property type="entry name" value="Ribosomal_uS4_B"/>
    <property type="match status" value="1"/>
</dbReference>
<evidence type="ECO:0000313" key="10">
    <source>
        <dbReference type="EMBL" id="AIH04211.1"/>
    </source>
</evidence>
<dbReference type="GO" id="GO:0019843">
    <property type="term" value="F:rRNA binding"/>
    <property type="evidence" value="ECO:0007669"/>
    <property type="project" value="UniProtKB-UniRule"/>
</dbReference>
<evidence type="ECO:0000256" key="5">
    <source>
        <dbReference type="ARBA" id="ARBA00023274"/>
    </source>
</evidence>
<dbReference type="Gene3D" id="1.10.1050.10">
    <property type="entry name" value="Ribosomal Protein S4 Delta 41, Chain A, domain 1"/>
    <property type="match status" value="1"/>
</dbReference>
<dbReference type="HOGENOM" id="CLU_092403_0_2_0"/>
<dbReference type="CDD" id="cd00165">
    <property type="entry name" value="S4"/>
    <property type="match status" value="1"/>
</dbReference>
<dbReference type="NCBIfam" id="TIGR01017">
    <property type="entry name" value="rpsD_bact"/>
    <property type="match status" value="1"/>
</dbReference>
<dbReference type="GO" id="GO:0042274">
    <property type="term" value="P:ribosomal small subunit biogenesis"/>
    <property type="evidence" value="ECO:0007669"/>
    <property type="project" value="TreeGrafter"/>
</dbReference>
<comment type="function">
    <text evidence="7">With S5 and S12 plays an important role in translational accuracy.</text>
</comment>
<dbReference type="GO" id="GO:0015935">
    <property type="term" value="C:small ribosomal subunit"/>
    <property type="evidence" value="ECO:0007669"/>
    <property type="project" value="InterPro"/>
</dbReference>
<dbReference type="KEGG" id="tcm:HL41_05310"/>
<dbReference type="InterPro" id="IPR005709">
    <property type="entry name" value="Ribosomal_uS4_bac-type"/>
</dbReference>
<evidence type="ECO:0000313" key="11">
    <source>
        <dbReference type="Proteomes" id="UP000028481"/>
    </source>
</evidence>
<dbReference type="PANTHER" id="PTHR11831:SF4">
    <property type="entry name" value="SMALL RIBOSOMAL SUBUNIT PROTEIN US4M"/>
    <property type="match status" value="1"/>
</dbReference>
<dbReference type="SMART" id="SM01390">
    <property type="entry name" value="Ribosomal_S4"/>
    <property type="match status" value="1"/>
</dbReference>
<evidence type="ECO:0000256" key="2">
    <source>
        <dbReference type="ARBA" id="ARBA00022730"/>
    </source>
</evidence>
<proteinExistence type="inferred from homology"/>
<dbReference type="SUPFAM" id="SSF55174">
    <property type="entry name" value="Alpha-L RNA-binding motif"/>
    <property type="match status" value="1"/>
</dbReference>
<dbReference type="InterPro" id="IPR001912">
    <property type="entry name" value="Ribosomal_uS4_N"/>
</dbReference>
<dbReference type="Pfam" id="PF00163">
    <property type="entry name" value="Ribosomal_S4"/>
    <property type="match status" value="1"/>
</dbReference>
<comment type="function">
    <text evidence="7">One of the primary rRNA binding proteins, it binds directly to 16S rRNA where it nucleates assembly of the body of the 30S subunit.</text>
</comment>
<dbReference type="eggNOG" id="COG0522">
    <property type="taxonomic scope" value="Bacteria"/>
</dbReference>
<dbReference type="PaxDb" id="289377-HL41_05310"/>
<dbReference type="Proteomes" id="UP000028481">
    <property type="component" value="Chromosome"/>
</dbReference>
<dbReference type="RefSeq" id="WP_038062568.1">
    <property type="nucleotide sequence ID" value="NZ_CP008796.1"/>
</dbReference>
<protein>
    <recommendedName>
        <fullName evidence="6 7">Small ribosomal subunit protein uS4</fullName>
    </recommendedName>
</protein>
<dbReference type="FunFam" id="1.10.1050.10:FF:000001">
    <property type="entry name" value="30S ribosomal protein S4"/>
    <property type="match status" value="1"/>
</dbReference>
<dbReference type="FunFam" id="3.10.290.10:FF:000001">
    <property type="entry name" value="30S ribosomal protein S4"/>
    <property type="match status" value="1"/>
</dbReference>
<dbReference type="InterPro" id="IPR002942">
    <property type="entry name" value="S4_RNA-bd"/>
</dbReference>
<dbReference type="InterPro" id="IPR022801">
    <property type="entry name" value="Ribosomal_uS4"/>
</dbReference>
<evidence type="ECO:0000256" key="4">
    <source>
        <dbReference type="ARBA" id="ARBA00022980"/>
    </source>
</evidence>
<dbReference type="InterPro" id="IPR036986">
    <property type="entry name" value="S4_RNA-bd_sf"/>
</dbReference>
<dbReference type="STRING" id="289377.HL41_05310"/>
<keyword evidence="2 7" id="KW-0699">rRNA-binding</keyword>
<keyword evidence="3 7" id="KW-0694">RNA-binding</keyword>
<dbReference type="PANTHER" id="PTHR11831">
    <property type="entry name" value="30S 40S RIBOSOMAL PROTEIN"/>
    <property type="match status" value="1"/>
</dbReference>
<reference evidence="10 11" key="1">
    <citation type="journal article" date="2015" name="Genome Announc.">
        <title>Genome Sequence of a Sulfate-Reducing Thermophilic Bacterium, Thermodesulfobacterium commune DSM 2178T (Phylum Thermodesulfobacteria).</title>
        <authorList>
            <person name="Bhatnagar S."/>
            <person name="Badger J.H."/>
            <person name="Madupu R."/>
            <person name="Khouri H.M."/>
            <person name="O'Connor E.M."/>
            <person name="Robb F.T."/>
            <person name="Ward N.L."/>
            <person name="Eisen J.A."/>
        </authorList>
    </citation>
    <scope>NUCLEOTIDE SEQUENCE [LARGE SCALE GENOMIC DNA]</scope>
    <source>
        <strain evidence="10 11">DSM 2178</strain>
    </source>
</reference>
<name>A0A075WTL5_9BACT</name>
<comment type="similarity">
    <text evidence="1 7">Belongs to the universal ribosomal protein uS4 family.</text>
</comment>
<dbReference type="OrthoDB" id="9803672at2"/>
<dbReference type="SMART" id="SM00363">
    <property type="entry name" value="S4"/>
    <property type="match status" value="1"/>
</dbReference>
<evidence type="ECO:0000256" key="3">
    <source>
        <dbReference type="ARBA" id="ARBA00022884"/>
    </source>
</evidence>
<keyword evidence="5 7" id="KW-0687">Ribonucleoprotein</keyword>
<feature type="domain" description="RNA-binding S4" evidence="8">
    <location>
        <begin position="100"/>
        <end position="164"/>
    </location>
</feature>
<dbReference type="GO" id="GO:0003735">
    <property type="term" value="F:structural constituent of ribosome"/>
    <property type="evidence" value="ECO:0007669"/>
    <property type="project" value="InterPro"/>
</dbReference>
<dbReference type="AlphaFoldDB" id="A0A075WTL5"/>
<organism evidence="10 11">
    <name type="scientific">Thermodesulfobacterium commune DSM 2178</name>
    <dbReference type="NCBI Taxonomy" id="289377"/>
    <lineage>
        <taxon>Bacteria</taxon>
        <taxon>Pseudomonadati</taxon>
        <taxon>Thermodesulfobacteriota</taxon>
        <taxon>Thermodesulfobacteria</taxon>
        <taxon>Thermodesulfobacteriales</taxon>
        <taxon>Thermodesulfobacteriaceae</taxon>
        <taxon>Thermodesulfobacterium</taxon>
    </lineage>
</organism>
<accession>A0A075WTL5</accession>
<dbReference type="NCBIfam" id="NF003717">
    <property type="entry name" value="PRK05327.1"/>
    <property type="match status" value="1"/>
</dbReference>
<dbReference type="Pfam" id="PF01479">
    <property type="entry name" value="S4"/>
    <property type="match status" value="1"/>
</dbReference>
<evidence type="ECO:0000256" key="7">
    <source>
        <dbReference type="HAMAP-Rule" id="MF_01306"/>
    </source>
</evidence>